<evidence type="ECO:0000256" key="4">
    <source>
        <dbReference type="ARBA" id="ARBA00018672"/>
    </source>
</evidence>
<protein>
    <recommendedName>
        <fullName evidence="9">Circadian input-output histidine kinase CikA</fullName>
        <ecNumber evidence="3">2.7.13.3</ecNumber>
    </recommendedName>
    <alternativeName>
        <fullName evidence="4">Stage 0 sporulation protein A homolog</fullName>
    </alternativeName>
</protein>
<organism evidence="15 16">
    <name type="scientific">Murimonas intestini</name>
    <dbReference type="NCBI Taxonomy" id="1337051"/>
    <lineage>
        <taxon>Bacteria</taxon>
        <taxon>Bacillati</taxon>
        <taxon>Bacillota</taxon>
        <taxon>Clostridia</taxon>
        <taxon>Lachnospirales</taxon>
        <taxon>Lachnospiraceae</taxon>
        <taxon>Murimonas</taxon>
    </lineage>
</organism>
<keyword evidence="11" id="KW-0472">Membrane</keyword>
<feature type="transmembrane region" description="Helical" evidence="11">
    <location>
        <begin position="515"/>
        <end position="535"/>
    </location>
</feature>
<evidence type="ECO:0000256" key="11">
    <source>
        <dbReference type="SAM" id="Phobius"/>
    </source>
</evidence>
<evidence type="ECO:0000256" key="9">
    <source>
        <dbReference type="ARBA" id="ARBA00074306"/>
    </source>
</evidence>
<name>A0AB73T5H9_9FIRM</name>
<dbReference type="SMART" id="SM00388">
    <property type="entry name" value="HisKA"/>
    <property type="match status" value="1"/>
</dbReference>
<dbReference type="FunFam" id="3.30.565.10:FF:000010">
    <property type="entry name" value="Sensor histidine kinase RcsC"/>
    <property type="match status" value="1"/>
</dbReference>
<dbReference type="InterPro" id="IPR003594">
    <property type="entry name" value="HATPase_dom"/>
</dbReference>
<feature type="chain" id="PRO_5044502685" description="Circadian input-output histidine kinase CikA" evidence="12">
    <location>
        <begin position="34"/>
        <end position="931"/>
    </location>
</feature>
<evidence type="ECO:0000256" key="3">
    <source>
        <dbReference type="ARBA" id="ARBA00012438"/>
    </source>
</evidence>
<sequence length="931" mass="102677">MKPVTKRGILKRRFLGVCLAFLMIAIPAFPAAAAAAEPVVLRVPFPEVPGFTMLDEQGHHYGLVVDYLNEIAKYTGWTYDYISTSGNDMVNDFIAGKYDLMGGTYYAESLEQYFAYPDYSCGSTKSVLLARGDDKSIRGYDYKDLEGKIIGVVERAAEHVRRLEEFLSINGLHCTIRKYGPEEVAAGQIDKDLADGIIDAKLGNITDDTGEFRAVAYIDAQLHYIVAQPDNPEILEQLNWAMSKIMSANPDFSSQLYSKYFDATSARNLLLTDEEWEYVQNKGTVTVAVPSYFHPFYCADTEDGGHDGIVPELLDKINQQYGLEFSCVFADSYAQTLQMVVQGEADMAGFFYNDISDDVQSQLAASAPYSTLTDLIVRNKSVTYPGEDLTCGLLKGRQMPEYARASHIKYYETVYEVLCAVNTGEVDFACGLAAHMEQVMQDNIFNNVVPVSQSETRVEFSFAMPMPADPNLLTIINKGINSLSEQEKMAIVDHNFVSIGESSTTLRQFIEGNPISAVLVIAAFSLLIVIAIAIISKMRIQAANMQKAVTKAEAKSKAKSEFFSRMSHEIRTPMNAIVGFSTLLSMKDNVPDDAKEILTKLNTSSQYLLGLINDILDMSRIDSGMLQIASENFSLSLVLDEICSIMQAQAQRKQIKLSSKTSLNHTDLLGDAIRLKQVLMNLLSNAIKFTPAGGQVCLTVEETGADRTKAAYLFSVSDTGVGIAEEDMSRIFESFEQVGSNHSRSQGTGLGLPISLNIVECMGGRLQVKSQPGKGSEFYFSISMPFGEITKAVPSETVENSFEGMCFLLVEDNVLNAEIASDLLSFEGAQVELATDGVQAVARFLQSETGHFDLILMDVQMPNMNGLDAARAIRASDHPDAQSVPIIALTANTFQEDRDMAREAGMNDFLAKPLDMEQIHIVLQKWLRRKD</sequence>
<dbReference type="Pfam" id="PF00072">
    <property type="entry name" value="Response_reg"/>
    <property type="match status" value="1"/>
</dbReference>
<keyword evidence="7" id="KW-0902">Two-component regulatory system</keyword>
<dbReference type="InterPro" id="IPR001789">
    <property type="entry name" value="Sig_transdc_resp-reg_receiver"/>
</dbReference>
<feature type="modified residue" description="4-aspartylphosphate" evidence="10">
    <location>
        <position position="858"/>
    </location>
</feature>
<dbReference type="InterPro" id="IPR011006">
    <property type="entry name" value="CheY-like_superfamily"/>
</dbReference>
<evidence type="ECO:0000259" key="14">
    <source>
        <dbReference type="PROSITE" id="PS50110"/>
    </source>
</evidence>
<dbReference type="InterPro" id="IPR036890">
    <property type="entry name" value="HATPase_C_sf"/>
</dbReference>
<keyword evidence="12" id="KW-0732">Signal</keyword>
<dbReference type="AlphaFoldDB" id="A0AB73T5H9"/>
<dbReference type="SUPFAM" id="SSF52172">
    <property type="entry name" value="CheY-like"/>
    <property type="match status" value="1"/>
</dbReference>
<dbReference type="SUPFAM" id="SSF53850">
    <property type="entry name" value="Periplasmic binding protein-like II"/>
    <property type="match status" value="2"/>
</dbReference>
<dbReference type="CDD" id="cd00082">
    <property type="entry name" value="HisKA"/>
    <property type="match status" value="1"/>
</dbReference>
<dbReference type="EMBL" id="QGGY01000004">
    <property type="protein sequence ID" value="PWJ76624.1"/>
    <property type="molecule type" value="Genomic_DNA"/>
</dbReference>
<keyword evidence="6 15" id="KW-0418">Kinase</keyword>
<evidence type="ECO:0000256" key="10">
    <source>
        <dbReference type="PROSITE-ProRule" id="PRU00169"/>
    </source>
</evidence>
<evidence type="ECO:0000256" key="7">
    <source>
        <dbReference type="ARBA" id="ARBA00023012"/>
    </source>
</evidence>
<accession>A0AB73T5H9</accession>
<dbReference type="PROSITE" id="PS50109">
    <property type="entry name" value="HIS_KIN"/>
    <property type="match status" value="1"/>
</dbReference>
<keyword evidence="5 10" id="KW-0597">Phosphoprotein</keyword>
<dbReference type="PRINTS" id="PR00344">
    <property type="entry name" value="BCTRLSENSOR"/>
</dbReference>
<feature type="signal peptide" evidence="12">
    <location>
        <begin position="1"/>
        <end position="33"/>
    </location>
</feature>
<gene>
    <name evidence="15" type="ORF">C7383_10470</name>
</gene>
<dbReference type="Gene3D" id="3.40.190.10">
    <property type="entry name" value="Periplasmic binding protein-like II"/>
    <property type="match status" value="4"/>
</dbReference>
<keyword evidence="11" id="KW-1133">Transmembrane helix</keyword>
<dbReference type="PANTHER" id="PTHR45339">
    <property type="entry name" value="HYBRID SIGNAL TRANSDUCTION HISTIDINE KINASE J"/>
    <property type="match status" value="1"/>
</dbReference>
<dbReference type="CDD" id="cd16922">
    <property type="entry name" value="HATPase_EvgS-ArcB-TorS-like"/>
    <property type="match status" value="1"/>
</dbReference>
<comment type="caution">
    <text evidence="15">The sequence shown here is derived from an EMBL/GenBank/DDBJ whole genome shotgun (WGS) entry which is preliminary data.</text>
</comment>
<evidence type="ECO:0000259" key="13">
    <source>
        <dbReference type="PROSITE" id="PS50109"/>
    </source>
</evidence>
<dbReference type="PANTHER" id="PTHR45339:SF1">
    <property type="entry name" value="HYBRID SIGNAL TRANSDUCTION HISTIDINE KINASE J"/>
    <property type="match status" value="1"/>
</dbReference>
<comment type="catalytic activity">
    <reaction evidence="1">
        <text>ATP + protein L-histidine = ADP + protein N-phospho-L-histidine.</text>
        <dbReference type="EC" id="2.7.13.3"/>
    </reaction>
</comment>
<dbReference type="CDD" id="cd17546">
    <property type="entry name" value="REC_hyHK_CKI1_RcsC-like"/>
    <property type="match status" value="1"/>
</dbReference>
<dbReference type="Pfam" id="PF00497">
    <property type="entry name" value="SBP_bac_3"/>
    <property type="match status" value="2"/>
</dbReference>
<evidence type="ECO:0000313" key="16">
    <source>
        <dbReference type="Proteomes" id="UP000245412"/>
    </source>
</evidence>
<keyword evidence="11" id="KW-0812">Transmembrane</keyword>
<dbReference type="RefSeq" id="WP_109625775.1">
    <property type="nucleotide sequence ID" value="NZ_JANKBI010000008.1"/>
</dbReference>
<dbReference type="SMART" id="SM00062">
    <property type="entry name" value="PBPb"/>
    <property type="match status" value="1"/>
</dbReference>
<dbReference type="EC" id="2.7.13.3" evidence="3"/>
<dbReference type="InterPro" id="IPR001638">
    <property type="entry name" value="Solute-binding_3/MltF_N"/>
</dbReference>
<dbReference type="SMART" id="SM00387">
    <property type="entry name" value="HATPase_c"/>
    <property type="match status" value="1"/>
</dbReference>
<keyword evidence="6 15" id="KW-0808">Transferase</keyword>
<comment type="similarity">
    <text evidence="2">In the N-terminal section; belongs to the phytochrome family.</text>
</comment>
<dbReference type="InterPro" id="IPR003661">
    <property type="entry name" value="HisK_dim/P_dom"/>
</dbReference>
<dbReference type="Gene3D" id="1.10.287.130">
    <property type="match status" value="1"/>
</dbReference>
<feature type="domain" description="Response regulatory" evidence="14">
    <location>
        <begin position="806"/>
        <end position="927"/>
    </location>
</feature>
<dbReference type="InterPro" id="IPR005467">
    <property type="entry name" value="His_kinase_dom"/>
</dbReference>
<proteinExistence type="inferred from homology"/>
<evidence type="ECO:0000256" key="5">
    <source>
        <dbReference type="ARBA" id="ARBA00022553"/>
    </source>
</evidence>
<comment type="function">
    <text evidence="8">May play the central regulatory role in sporulation. It may be an element of the effector pathway responsible for the activation of sporulation genes in response to nutritional stress. Spo0A may act in concert with spo0H (a sigma factor) to control the expression of some genes that are critical to the sporulation process.</text>
</comment>
<dbReference type="Gene3D" id="3.30.565.10">
    <property type="entry name" value="Histidine kinase-like ATPase, C-terminal domain"/>
    <property type="match status" value="1"/>
</dbReference>
<evidence type="ECO:0000256" key="12">
    <source>
        <dbReference type="SAM" id="SignalP"/>
    </source>
</evidence>
<evidence type="ECO:0000256" key="8">
    <source>
        <dbReference type="ARBA" id="ARBA00024867"/>
    </source>
</evidence>
<dbReference type="Proteomes" id="UP000245412">
    <property type="component" value="Unassembled WGS sequence"/>
</dbReference>
<keyword evidence="16" id="KW-1185">Reference proteome</keyword>
<dbReference type="Gene3D" id="3.40.50.2300">
    <property type="match status" value="1"/>
</dbReference>
<evidence type="ECO:0000256" key="1">
    <source>
        <dbReference type="ARBA" id="ARBA00000085"/>
    </source>
</evidence>
<dbReference type="InterPro" id="IPR036097">
    <property type="entry name" value="HisK_dim/P_sf"/>
</dbReference>
<feature type="domain" description="Histidine kinase" evidence="13">
    <location>
        <begin position="565"/>
        <end position="786"/>
    </location>
</feature>
<dbReference type="InterPro" id="IPR004358">
    <property type="entry name" value="Sig_transdc_His_kin-like_C"/>
</dbReference>
<dbReference type="SMART" id="SM00448">
    <property type="entry name" value="REC"/>
    <property type="match status" value="1"/>
</dbReference>
<dbReference type="SUPFAM" id="SSF55874">
    <property type="entry name" value="ATPase domain of HSP90 chaperone/DNA topoisomerase II/histidine kinase"/>
    <property type="match status" value="1"/>
</dbReference>
<dbReference type="Pfam" id="PF02518">
    <property type="entry name" value="HATPase_c"/>
    <property type="match status" value="1"/>
</dbReference>
<evidence type="ECO:0000256" key="2">
    <source>
        <dbReference type="ARBA" id="ARBA00006402"/>
    </source>
</evidence>
<dbReference type="SUPFAM" id="SSF47384">
    <property type="entry name" value="Homodimeric domain of signal transducing histidine kinase"/>
    <property type="match status" value="1"/>
</dbReference>
<dbReference type="GO" id="GO:0000155">
    <property type="term" value="F:phosphorelay sensor kinase activity"/>
    <property type="evidence" value="ECO:0007669"/>
    <property type="project" value="InterPro"/>
</dbReference>
<evidence type="ECO:0000313" key="15">
    <source>
        <dbReference type="EMBL" id="PWJ76624.1"/>
    </source>
</evidence>
<dbReference type="PROSITE" id="PS50110">
    <property type="entry name" value="RESPONSE_REGULATORY"/>
    <property type="match status" value="1"/>
</dbReference>
<reference evidence="15 16" key="1">
    <citation type="submission" date="2018-05" db="EMBL/GenBank/DDBJ databases">
        <authorList>
            <person name="Goeker M."/>
            <person name="Huntemann M."/>
            <person name="Clum A."/>
            <person name="Pillay M."/>
            <person name="Palaniappan K."/>
            <person name="Varghese N."/>
            <person name="Mikhailova N."/>
            <person name="Stamatis D."/>
            <person name="Reddy T."/>
            <person name="Daum C."/>
            <person name="Shapiro N."/>
            <person name="Ivanova N."/>
            <person name="Kyrpides N."/>
            <person name="Woyke T."/>
        </authorList>
    </citation>
    <scope>NUCLEOTIDE SEQUENCE [LARGE SCALE GENOMIC DNA]</scope>
    <source>
        <strain evidence="15 16">DSM 26524</strain>
    </source>
</reference>
<evidence type="ECO:0000256" key="6">
    <source>
        <dbReference type="ARBA" id="ARBA00022777"/>
    </source>
</evidence>
<dbReference type="Pfam" id="PF00512">
    <property type="entry name" value="HisKA"/>
    <property type="match status" value="1"/>
</dbReference>